<keyword evidence="2" id="KW-1185">Reference proteome</keyword>
<dbReference type="OrthoDB" id="283883at2759"/>
<gene>
    <name evidence="1" type="ORF">SADUNF_Sadunf11G0100500</name>
</gene>
<dbReference type="InterPro" id="IPR016689">
    <property type="entry name" value="ESCRT-2_cplx_Snf8"/>
</dbReference>
<name>A0A835JQY2_9ROSI</name>
<evidence type="ECO:0000313" key="1">
    <source>
        <dbReference type="EMBL" id="KAF9672978.1"/>
    </source>
</evidence>
<reference evidence="1 2" key="1">
    <citation type="submission" date="2020-10" db="EMBL/GenBank/DDBJ databases">
        <title>Plant Genome Project.</title>
        <authorList>
            <person name="Zhang R.-G."/>
        </authorList>
    </citation>
    <scope>NUCLEOTIDE SEQUENCE [LARGE SCALE GENOMIC DNA]</scope>
    <source>
        <strain evidence="1">FAFU-HL-1</strain>
        <tissue evidence="1">Leaf</tissue>
    </source>
</reference>
<dbReference type="GO" id="GO:0000814">
    <property type="term" value="C:ESCRT II complex"/>
    <property type="evidence" value="ECO:0007669"/>
    <property type="project" value="InterPro"/>
</dbReference>
<comment type="caution">
    <text evidence="1">The sequence shown here is derived from an EMBL/GenBank/DDBJ whole genome shotgun (WGS) entry which is preliminary data.</text>
</comment>
<dbReference type="PANTHER" id="PTHR12806:SF0">
    <property type="entry name" value="VACUOLAR-SORTING PROTEIN SNF8"/>
    <property type="match status" value="1"/>
</dbReference>
<dbReference type="Proteomes" id="UP000657918">
    <property type="component" value="Chromosome 11"/>
</dbReference>
<sequence length="121" mass="13658">MKEQLATFRSQLDEFARKHKVFISVKTNERGHGMIVKDVISMGNGCDDYVVMYYSHPVLEFSQILGTVFEVISIGRRNLVRSVPTELNKDHNEILELPQVQGFVTVIETLKISSSSIGSDI</sequence>
<accession>A0A835JQY2</accession>
<protein>
    <submittedName>
        <fullName evidence="1">Uncharacterized protein</fullName>
    </submittedName>
</protein>
<dbReference type="EMBL" id="JADGMS010000011">
    <property type="protein sequence ID" value="KAF9672978.1"/>
    <property type="molecule type" value="Genomic_DNA"/>
</dbReference>
<organism evidence="1 2">
    <name type="scientific">Salix dunnii</name>
    <dbReference type="NCBI Taxonomy" id="1413687"/>
    <lineage>
        <taxon>Eukaryota</taxon>
        <taxon>Viridiplantae</taxon>
        <taxon>Streptophyta</taxon>
        <taxon>Embryophyta</taxon>
        <taxon>Tracheophyta</taxon>
        <taxon>Spermatophyta</taxon>
        <taxon>Magnoliopsida</taxon>
        <taxon>eudicotyledons</taxon>
        <taxon>Gunneridae</taxon>
        <taxon>Pentapetalae</taxon>
        <taxon>rosids</taxon>
        <taxon>fabids</taxon>
        <taxon>Malpighiales</taxon>
        <taxon>Salicaceae</taxon>
        <taxon>Saliceae</taxon>
        <taxon>Salix</taxon>
    </lineage>
</organism>
<evidence type="ECO:0000313" key="2">
    <source>
        <dbReference type="Proteomes" id="UP000657918"/>
    </source>
</evidence>
<dbReference type="PANTHER" id="PTHR12806">
    <property type="entry name" value="EAP30 SUBUNIT OF ELL COMPLEX"/>
    <property type="match status" value="1"/>
</dbReference>
<dbReference type="GO" id="GO:0043328">
    <property type="term" value="P:protein transport to vacuole involved in ubiquitin-dependent protein catabolic process via the multivesicular body sorting pathway"/>
    <property type="evidence" value="ECO:0007669"/>
    <property type="project" value="TreeGrafter"/>
</dbReference>
<dbReference type="AlphaFoldDB" id="A0A835JQY2"/>
<proteinExistence type="predicted"/>